<dbReference type="InterPro" id="IPR008269">
    <property type="entry name" value="Lon_proteolytic"/>
</dbReference>
<name>A0A238WX94_9ACTN</name>
<feature type="domain" description="Lon proteolytic" evidence="1">
    <location>
        <begin position="215"/>
        <end position="284"/>
    </location>
</feature>
<gene>
    <name evidence="2" type="ORF">SAMN06265355_103423</name>
</gene>
<dbReference type="Proteomes" id="UP000198420">
    <property type="component" value="Unassembled WGS sequence"/>
</dbReference>
<dbReference type="AlphaFoldDB" id="A0A238WX94"/>
<keyword evidence="3" id="KW-1185">Reference proteome</keyword>
<dbReference type="InterPro" id="IPR014721">
    <property type="entry name" value="Ribsml_uS5_D2-typ_fold_subgr"/>
</dbReference>
<organism evidence="2 3">
    <name type="scientific">Actinomadura mexicana</name>
    <dbReference type="NCBI Taxonomy" id="134959"/>
    <lineage>
        <taxon>Bacteria</taxon>
        <taxon>Bacillati</taxon>
        <taxon>Actinomycetota</taxon>
        <taxon>Actinomycetes</taxon>
        <taxon>Streptosporangiales</taxon>
        <taxon>Thermomonosporaceae</taxon>
        <taxon>Actinomadura</taxon>
    </lineage>
</organism>
<dbReference type="GO" id="GO:0004252">
    <property type="term" value="F:serine-type endopeptidase activity"/>
    <property type="evidence" value="ECO:0007669"/>
    <property type="project" value="InterPro"/>
</dbReference>
<dbReference type="InterPro" id="IPR020568">
    <property type="entry name" value="Ribosomal_Su5_D2-typ_SF"/>
</dbReference>
<dbReference type="EMBL" id="FZNP01000003">
    <property type="protein sequence ID" value="SNR51122.1"/>
    <property type="molecule type" value="Genomic_DNA"/>
</dbReference>
<evidence type="ECO:0000259" key="1">
    <source>
        <dbReference type="Pfam" id="PF05362"/>
    </source>
</evidence>
<dbReference type="GO" id="GO:0004176">
    <property type="term" value="F:ATP-dependent peptidase activity"/>
    <property type="evidence" value="ECO:0007669"/>
    <property type="project" value="InterPro"/>
</dbReference>
<reference evidence="3" key="1">
    <citation type="submission" date="2017-06" db="EMBL/GenBank/DDBJ databases">
        <authorList>
            <person name="Varghese N."/>
            <person name="Submissions S."/>
        </authorList>
    </citation>
    <scope>NUCLEOTIDE SEQUENCE [LARGE SCALE GENOMIC DNA]</scope>
    <source>
        <strain evidence="3">DSM 44485</strain>
    </source>
</reference>
<sequence>MPVGRRVLYGVVAAVVVLTVFGSSGSPYNRVGPGPAIQVGRPEGGSWSVMTARVQRSNWFQWGKAELTGERVIRDAGGGHGGGGHGGAGPTPGGDAMSTAQTHAALVAAQLAAGRAPVSAAGLQVGAVGGPAHDSGLHPGDVLLAAGTADRLAPLRAPSDLETASAGRATVHVLVVPHTSADAWGSAEVRRMPVGRLAGIEAGPTVSLTAYPLGPVEGPSAGLILTLARLDALTPGDLTGGHRVAGTGGIGLGGKVTAVGDVPEKVRAAVKARMDVFFVPVWQRSAAVTAAEGTGLRIVPVGTVSEAVDRLCADGGRAPLC</sequence>
<accession>A0A238WX94</accession>
<evidence type="ECO:0000313" key="2">
    <source>
        <dbReference type="EMBL" id="SNR51122.1"/>
    </source>
</evidence>
<dbReference type="SUPFAM" id="SSF54211">
    <property type="entry name" value="Ribosomal protein S5 domain 2-like"/>
    <property type="match status" value="1"/>
</dbReference>
<protein>
    <submittedName>
        <fullName evidence="2">PDZ domain-containing secreted protein</fullName>
    </submittedName>
</protein>
<dbReference type="Pfam" id="PF05362">
    <property type="entry name" value="Lon_C"/>
    <property type="match status" value="1"/>
</dbReference>
<evidence type="ECO:0000313" key="3">
    <source>
        <dbReference type="Proteomes" id="UP000198420"/>
    </source>
</evidence>
<dbReference type="Gene3D" id="3.30.230.10">
    <property type="match status" value="1"/>
</dbReference>
<proteinExistence type="predicted"/>
<dbReference type="GO" id="GO:0006508">
    <property type="term" value="P:proteolysis"/>
    <property type="evidence" value="ECO:0007669"/>
    <property type="project" value="InterPro"/>
</dbReference>